<dbReference type="PANTHER" id="PTHR23513">
    <property type="entry name" value="INTEGRAL MEMBRANE EFFLUX PROTEIN-RELATED"/>
    <property type="match status" value="1"/>
</dbReference>
<evidence type="ECO:0000256" key="7">
    <source>
        <dbReference type="SAM" id="Phobius"/>
    </source>
</evidence>
<feature type="transmembrane region" description="Helical" evidence="7">
    <location>
        <begin position="218"/>
        <end position="236"/>
    </location>
</feature>
<evidence type="ECO:0000256" key="1">
    <source>
        <dbReference type="ARBA" id="ARBA00004651"/>
    </source>
</evidence>
<feature type="transmembrane region" description="Helical" evidence="7">
    <location>
        <begin position="281"/>
        <end position="301"/>
    </location>
</feature>
<feature type="transmembrane region" description="Helical" evidence="7">
    <location>
        <begin position="307"/>
        <end position="329"/>
    </location>
</feature>
<keyword evidence="10" id="KW-1185">Reference proteome</keyword>
<dbReference type="SUPFAM" id="SSF103473">
    <property type="entry name" value="MFS general substrate transporter"/>
    <property type="match status" value="1"/>
</dbReference>
<feature type="transmembrane region" description="Helical" evidence="7">
    <location>
        <begin position="44"/>
        <end position="69"/>
    </location>
</feature>
<keyword evidence="3" id="KW-1003">Cell membrane</keyword>
<accession>A0ABZ3FTL3</accession>
<dbReference type="InterPro" id="IPR020846">
    <property type="entry name" value="MFS_dom"/>
</dbReference>
<evidence type="ECO:0000259" key="8">
    <source>
        <dbReference type="PROSITE" id="PS50850"/>
    </source>
</evidence>
<feature type="transmembrane region" description="Helical" evidence="7">
    <location>
        <begin position="90"/>
        <end position="112"/>
    </location>
</feature>
<dbReference type="InterPro" id="IPR036259">
    <property type="entry name" value="MFS_trans_sf"/>
</dbReference>
<name>A0ABZ3FTL3_9ACTN</name>
<feature type="domain" description="Major facilitator superfamily (MFS) profile" evidence="8">
    <location>
        <begin position="1"/>
        <end position="395"/>
    </location>
</feature>
<dbReference type="PANTHER" id="PTHR23513:SF11">
    <property type="entry name" value="STAPHYLOFERRIN A TRANSPORTER"/>
    <property type="match status" value="1"/>
</dbReference>
<keyword evidence="5 7" id="KW-1133">Transmembrane helix</keyword>
<feature type="transmembrane region" description="Helical" evidence="7">
    <location>
        <begin position="158"/>
        <end position="189"/>
    </location>
</feature>
<dbReference type="Pfam" id="PF05977">
    <property type="entry name" value="MFS_3"/>
    <property type="match status" value="1"/>
</dbReference>
<evidence type="ECO:0000256" key="4">
    <source>
        <dbReference type="ARBA" id="ARBA00022692"/>
    </source>
</evidence>
<feature type="transmembrane region" description="Helical" evidence="7">
    <location>
        <begin position="341"/>
        <end position="364"/>
    </location>
</feature>
<evidence type="ECO:0000256" key="3">
    <source>
        <dbReference type="ARBA" id="ARBA00022475"/>
    </source>
</evidence>
<proteinExistence type="predicted"/>
<protein>
    <submittedName>
        <fullName evidence="9">MFS transporter</fullName>
    </submittedName>
</protein>
<dbReference type="PROSITE" id="PS50850">
    <property type="entry name" value="MFS"/>
    <property type="match status" value="1"/>
</dbReference>
<dbReference type="EMBL" id="CP154795">
    <property type="protein sequence ID" value="XAN09451.1"/>
    <property type="molecule type" value="Genomic_DNA"/>
</dbReference>
<gene>
    <name evidence="9" type="ORF">AADG42_12500</name>
</gene>
<feature type="transmembrane region" description="Helical" evidence="7">
    <location>
        <begin position="370"/>
        <end position="392"/>
    </location>
</feature>
<dbReference type="InterPro" id="IPR010290">
    <property type="entry name" value="TM_effector"/>
</dbReference>
<keyword evidence="4 7" id="KW-0812">Transmembrane</keyword>
<evidence type="ECO:0000256" key="5">
    <source>
        <dbReference type="ARBA" id="ARBA00022989"/>
    </source>
</evidence>
<dbReference type="Proteomes" id="UP001442841">
    <property type="component" value="Chromosome"/>
</dbReference>
<dbReference type="Gene3D" id="1.20.1250.20">
    <property type="entry name" value="MFS general substrate transporter like domains"/>
    <property type="match status" value="1"/>
</dbReference>
<organism evidence="9 10">
    <name type="scientific">Ammonicoccus fulvus</name>
    <dbReference type="NCBI Taxonomy" id="3138240"/>
    <lineage>
        <taxon>Bacteria</taxon>
        <taxon>Bacillati</taxon>
        <taxon>Actinomycetota</taxon>
        <taxon>Actinomycetes</taxon>
        <taxon>Propionibacteriales</taxon>
        <taxon>Propionibacteriaceae</taxon>
        <taxon>Ammonicoccus</taxon>
    </lineage>
</organism>
<comment type="subcellular location">
    <subcellularLocation>
        <location evidence="1">Cell membrane</location>
        <topology evidence="1">Multi-pass membrane protein</topology>
    </subcellularLocation>
</comment>
<evidence type="ECO:0000313" key="9">
    <source>
        <dbReference type="EMBL" id="XAN09451.1"/>
    </source>
</evidence>
<sequence>MFASLAVPNYRRYFFGILTSNTGNWMGRTAQAWLVLMVLTEQDAIALGTATALMFLPSMLFSTVGGALADRFSKRWLMIITNSIMSVNTLMLGVLVVTGTVQLWMVYLAALIEGTAFAVDAPARQSFVSEMVPREHLPNAISLNSTSFNSARLLGPGIAGFLITLIGTGGVLLANAVTYAGVILALATLDREQLTRTTRTPGSGGIIAGLRYIRTQPYIILILVIAAAMGLFGLNYQMTNVMMAGMVFGKGASEFGLLGTVMAIGTLAASLMAARRKRPRLLVIMTAMGIFILVTLASALAPTFWLFAVLLVLCGLSAITVMITCNSLVQMTTAGAYRGRVMSVYFLLFLGTTPLIAPVLGWIAENLGARWTLGLSAGALAIVWLGAAFYLAKTENVKVRLDLNRRRFPLVISRGRVVEDPPPEVS</sequence>
<dbReference type="CDD" id="cd06173">
    <property type="entry name" value="MFS_MefA_like"/>
    <property type="match status" value="1"/>
</dbReference>
<dbReference type="RefSeq" id="WP_425310891.1">
    <property type="nucleotide sequence ID" value="NZ_CP154795.1"/>
</dbReference>
<feature type="transmembrane region" description="Helical" evidence="7">
    <location>
        <begin position="256"/>
        <end position="274"/>
    </location>
</feature>
<keyword evidence="6 7" id="KW-0472">Membrane</keyword>
<reference evidence="9 10" key="1">
    <citation type="submission" date="2024-04" db="EMBL/GenBank/DDBJ databases">
        <title>Isolation of an actinomycete strain from pig manure.</title>
        <authorList>
            <person name="Gong T."/>
            <person name="Yu Z."/>
            <person name="An M."/>
            <person name="Wei C."/>
            <person name="Yang W."/>
            <person name="Liu L."/>
        </authorList>
    </citation>
    <scope>NUCLEOTIDE SEQUENCE [LARGE SCALE GENOMIC DNA]</scope>
    <source>
        <strain evidence="9 10">ZF39</strain>
    </source>
</reference>
<keyword evidence="2" id="KW-0813">Transport</keyword>
<evidence type="ECO:0000313" key="10">
    <source>
        <dbReference type="Proteomes" id="UP001442841"/>
    </source>
</evidence>
<evidence type="ECO:0000256" key="6">
    <source>
        <dbReference type="ARBA" id="ARBA00023136"/>
    </source>
</evidence>
<evidence type="ECO:0000256" key="2">
    <source>
        <dbReference type="ARBA" id="ARBA00022448"/>
    </source>
</evidence>